<dbReference type="AlphaFoldDB" id="A0A2I0LDN0"/>
<name>A0A2I0LDN0_PUNGR</name>
<dbReference type="InterPro" id="IPR003832">
    <property type="entry name" value="DUF212"/>
</dbReference>
<comment type="caution">
    <text evidence="2">The sequence shown here is derived from an EMBL/GenBank/DDBJ whole genome shotgun (WGS) entry which is preliminary data.</text>
</comment>
<dbReference type="PANTHER" id="PTHR31446">
    <property type="entry name" value="ACID PHOSPHATASE/VANADIUM-DEPENDENT HALOPEROXIDASE-RELATED PROTEIN"/>
    <property type="match status" value="1"/>
</dbReference>
<dbReference type="PANTHER" id="PTHR31446:SF39">
    <property type="entry name" value="ACID PHOSPHATASE_VANADIUM-DEPENDENT HALOPEROXIDASE-RELATED PROTEIN"/>
    <property type="match status" value="1"/>
</dbReference>
<organism evidence="2 3">
    <name type="scientific">Punica granatum</name>
    <name type="common">Pomegranate</name>
    <dbReference type="NCBI Taxonomy" id="22663"/>
    <lineage>
        <taxon>Eukaryota</taxon>
        <taxon>Viridiplantae</taxon>
        <taxon>Streptophyta</taxon>
        <taxon>Embryophyta</taxon>
        <taxon>Tracheophyta</taxon>
        <taxon>Spermatophyta</taxon>
        <taxon>Magnoliopsida</taxon>
        <taxon>eudicotyledons</taxon>
        <taxon>Gunneridae</taxon>
        <taxon>Pentapetalae</taxon>
        <taxon>rosids</taxon>
        <taxon>malvids</taxon>
        <taxon>Myrtales</taxon>
        <taxon>Lythraceae</taxon>
        <taxon>Punica</taxon>
    </lineage>
</organism>
<dbReference type="EMBL" id="PGOL01000055">
    <property type="protein sequence ID" value="PKI78336.1"/>
    <property type="molecule type" value="Genomic_DNA"/>
</dbReference>
<keyword evidence="1" id="KW-0472">Membrane</keyword>
<dbReference type="STRING" id="22663.A0A2I0LDN0"/>
<dbReference type="SUPFAM" id="SSF48317">
    <property type="entry name" value="Acid phosphatase/Vanadium-dependent haloperoxidase"/>
    <property type="match status" value="1"/>
</dbReference>
<evidence type="ECO:0000256" key="1">
    <source>
        <dbReference type="SAM" id="Phobius"/>
    </source>
</evidence>
<keyword evidence="1" id="KW-0812">Transmembrane</keyword>
<protein>
    <recommendedName>
        <fullName evidence="4">Acid phosphatase/vanadium-dependent haloperoxidase-related protein</fullName>
    </recommendedName>
</protein>
<accession>A0A2I0LDN0</accession>
<gene>
    <name evidence="2" type="ORF">CRG98_001279</name>
</gene>
<proteinExistence type="predicted"/>
<evidence type="ECO:0008006" key="4">
    <source>
        <dbReference type="Google" id="ProtNLM"/>
    </source>
</evidence>
<evidence type="ECO:0000313" key="3">
    <source>
        <dbReference type="Proteomes" id="UP000233551"/>
    </source>
</evidence>
<dbReference type="Proteomes" id="UP000233551">
    <property type="component" value="Unassembled WGS sequence"/>
</dbReference>
<dbReference type="Pfam" id="PF02681">
    <property type="entry name" value="DUF212"/>
    <property type="match status" value="1"/>
</dbReference>
<keyword evidence="1" id="KW-1133">Transmembrane helix</keyword>
<sequence length="123" mass="13378">MEEEISSSSSLCSPSIFTNYTLLSAVITFAISQSVKFFTSWYRERQLDLKRLVGSGGMPSSHSATVAALAAAVGFRYCLGGSEFAIAALAAAVGFRYGLEQDYRRDAKQRSSAFPRFHVFGIS</sequence>
<evidence type="ECO:0000313" key="2">
    <source>
        <dbReference type="EMBL" id="PKI78336.1"/>
    </source>
</evidence>
<reference evidence="2 3" key="1">
    <citation type="submission" date="2017-11" db="EMBL/GenBank/DDBJ databases">
        <title>De-novo sequencing of pomegranate (Punica granatum L.) genome.</title>
        <authorList>
            <person name="Akparov Z."/>
            <person name="Amiraslanov A."/>
            <person name="Hajiyeva S."/>
            <person name="Abbasov M."/>
            <person name="Kaur K."/>
            <person name="Hamwieh A."/>
            <person name="Solovyev V."/>
            <person name="Salamov A."/>
            <person name="Braich B."/>
            <person name="Kosarev P."/>
            <person name="Mahmoud A."/>
            <person name="Hajiyev E."/>
            <person name="Babayeva S."/>
            <person name="Izzatullayeva V."/>
            <person name="Mammadov A."/>
            <person name="Mammadov A."/>
            <person name="Sharifova S."/>
            <person name="Ojaghi J."/>
            <person name="Eynullazada K."/>
            <person name="Bayramov B."/>
            <person name="Abdulazimova A."/>
            <person name="Shahmuradov I."/>
        </authorList>
    </citation>
    <scope>NUCLEOTIDE SEQUENCE [LARGE SCALE GENOMIC DNA]</scope>
    <source>
        <strain evidence="3">cv. AG2017</strain>
        <tissue evidence="2">Leaf</tissue>
    </source>
</reference>
<dbReference type="InterPro" id="IPR036938">
    <property type="entry name" value="PAP2/HPO_sf"/>
</dbReference>
<feature type="transmembrane region" description="Helical" evidence="1">
    <location>
        <begin position="20"/>
        <end position="42"/>
    </location>
</feature>
<keyword evidence="3" id="KW-1185">Reference proteome</keyword>